<evidence type="ECO:0000256" key="14">
    <source>
        <dbReference type="ARBA" id="ARBA00023273"/>
    </source>
</evidence>
<evidence type="ECO:0000256" key="7">
    <source>
        <dbReference type="ARBA" id="ARBA00022583"/>
    </source>
</evidence>
<dbReference type="EMBL" id="HBUF01593464">
    <property type="protein sequence ID" value="CAG6774057.1"/>
    <property type="molecule type" value="Transcribed_RNA"/>
</dbReference>
<keyword evidence="13 19" id="KW-0472">Membrane</keyword>
<dbReference type="EMBL" id="HBUF01185037">
    <property type="protein sequence ID" value="CAG6656472.1"/>
    <property type="molecule type" value="Transcribed_RNA"/>
</dbReference>
<dbReference type="Pfam" id="PF10233">
    <property type="entry name" value="Cg6151-P"/>
    <property type="match status" value="1"/>
</dbReference>
<evidence type="ECO:0000256" key="9">
    <source>
        <dbReference type="ARBA" id="ARBA00022692"/>
    </source>
</evidence>
<organism evidence="20">
    <name type="scientific">Cacopsylla melanoneura</name>
    <dbReference type="NCBI Taxonomy" id="428564"/>
    <lineage>
        <taxon>Eukaryota</taxon>
        <taxon>Metazoa</taxon>
        <taxon>Ecdysozoa</taxon>
        <taxon>Arthropoda</taxon>
        <taxon>Hexapoda</taxon>
        <taxon>Insecta</taxon>
        <taxon>Pterygota</taxon>
        <taxon>Neoptera</taxon>
        <taxon>Paraneoptera</taxon>
        <taxon>Hemiptera</taxon>
        <taxon>Sternorrhyncha</taxon>
        <taxon>Psylloidea</taxon>
        <taxon>Psyllidae</taxon>
        <taxon>Psyllinae</taxon>
        <taxon>Cacopsylla</taxon>
    </lineage>
</organism>
<evidence type="ECO:0000256" key="4">
    <source>
        <dbReference type="ARBA" id="ARBA00016120"/>
    </source>
</evidence>
<evidence type="ECO:0000256" key="19">
    <source>
        <dbReference type="SAM" id="Phobius"/>
    </source>
</evidence>
<keyword evidence="11 19" id="KW-1133">Transmembrane helix</keyword>
<evidence type="ECO:0000256" key="6">
    <source>
        <dbReference type="ARBA" id="ARBA00022568"/>
    </source>
</evidence>
<dbReference type="InterPro" id="IPR019365">
    <property type="entry name" value="TVP18/Ca-channel_flower"/>
</dbReference>
<protein>
    <recommendedName>
        <fullName evidence="4">Calcium channel flower</fullName>
    </recommendedName>
</protein>
<sequence>MASFFSADKIGAMMARPNDDPTQDDGSPWYMKYGSRGLGILGGGISIIFGLLNCLGILLGDIDCLLGGIIQVAAGFVVLVIEAPCCCMFLDQVQVVSDIVDKRPLWNKAVLYIGLPVLALCMCFSLSTIVGSGLIFVTGILYGMQALGKKAPLEAMKSSAATSSGMATDFSGVAVHNPPPSSNYTSFQSSQRSNLIDNAQPPAFTGLPIAHSNSNY</sequence>
<name>A0A8D8V3K9_9HEMI</name>
<proteinExistence type="inferred from homology"/>
<keyword evidence="15" id="KW-0407">Ion channel</keyword>
<keyword evidence="8" id="KW-0107">Calcium channel</keyword>
<evidence type="ECO:0000256" key="17">
    <source>
        <dbReference type="ARBA" id="ARBA00034111"/>
    </source>
</evidence>
<dbReference type="AlphaFoldDB" id="A0A8D8V3K9"/>
<keyword evidence="10" id="KW-0967">Endosome</keyword>
<comment type="similarity">
    <text evidence="3">Belongs to the calcium channel flower family.</text>
</comment>
<dbReference type="GO" id="GO:0005768">
    <property type="term" value="C:endosome"/>
    <property type="evidence" value="ECO:0007669"/>
    <property type="project" value="UniProtKB-SubCell"/>
</dbReference>
<evidence type="ECO:0000256" key="13">
    <source>
        <dbReference type="ARBA" id="ARBA00023136"/>
    </source>
</evidence>
<evidence type="ECO:0000256" key="11">
    <source>
        <dbReference type="ARBA" id="ARBA00022989"/>
    </source>
</evidence>
<keyword evidence="5" id="KW-0813">Transport</keyword>
<accession>A0A8D8V3K9</accession>
<evidence type="ECO:0000256" key="12">
    <source>
        <dbReference type="ARBA" id="ARBA00023065"/>
    </source>
</evidence>
<dbReference type="PANTHER" id="PTHR13314:SF2">
    <property type="entry name" value="CALCIUM CHANNEL FLOWER HOMOLOG"/>
    <property type="match status" value="1"/>
</dbReference>
<reference evidence="20" key="1">
    <citation type="submission" date="2021-05" db="EMBL/GenBank/DDBJ databases">
        <authorList>
            <person name="Alioto T."/>
            <person name="Alioto T."/>
            <person name="Gomez Garrido J."/>
        </authorList>
    </citation>
    <scope>NUCLEOTIDE SEQUENCE</scope>
</reference>
<evidence type="ECO:0000256" key="3">
    <source>
        <dbReference type="ARBA" id="ARBA00010023"/>
    </source>
</evidence>
<evidence type="ECO:0000256" key="10">
    <source>
        <dbReference type="ARBA" id="ARBA00022753"/>
    </source>
</evidence>
<dbReference type="GO" id="GO:0042734">
    <property type="term" value="C:presynaptic membrane"/>
    <property type="evidence" value="ECO:0007669"/>
    <property type="project" value="UniProtKB-SubCell"/>
</dbReference>
<feature type="transmembrane region" description="Helical" evidence="19">
    <location>
        <begin position="65"/>
        <end position="90"/>
    </location>
</feature>
<keyword evidence="6" id="KW-0106">Calcium</keyword>
<evidence type="ECO:0000256" key="18">
    <source>
        <dbReference type="ARBA" id="ARBA00046506"/>
    </source>
</evidence>
<dbReference type="EMBL" id="HBUF01357360">
    <property type="protein sequence ID" value="CAG6718401.1"/>
    <property type="molecule type" value="Transcribed_RNA"/>
</dbReference>
<keyword evidence="14" id="KW-0966">Cell projection</keyword>
<evidence type="ECO:0000256" key="15">
    <source>
        <dbReference type="ARBA" id="ARBA00023303"/>
    </source>
</evidence>
<dbReference type="GO" id="GO:0030672">
    <property type="term" value="C:synaptic vesicle membrane"/>
    <property type="evidence" value="ECO:0007669"/>
    <property type="project" value="UniProtKB-SubCell"/>
</dbReference>
<keyword evidence="6" id="KW-0109">Calcium transport</keyword>
<comment type="subcellular location">
    <subcellularLocation>
        <location evidence="2">Cytoplasmic vesicle</location>
        <location evidence="2">Secretory vesicle</location>
        <location evidence="2">Synaptic vesicle membrane</location>
        <topology evidence="2">Multi-pass membrane protein</topology>
    </subcellularLocation>
    <subcellularLocation>
        <location evidence="1">Endosome</location>
    </subcellularLocation>
    <subcellularLocation>
        <location evidence="17">Presynaptic cell membrane</location>
    </subcellularLocation>
</comment>
<dbReference type="GO" id="GO:0005262">
    <property type="term" value="F:calcium channel activity"/>
    <property type="evidence" value="ECO:0007669"/>
    <property type="project" value="UniProtKB-KW"/>
</dbReference>
<keyword evidence="12" id="KW-0406">Ion transport</keyword>
<feature type="transmembrane region" description="Helical" evidence="19">
    <location>
        <begin position="111"/>
        <end position="144"/>
    </location>
</feature>
<evidence type="ECO:0000256" key="1">
    <source>
        <dbReference type="ARBA" id="ARBA00004177"/>
    </source>
</evidence>
<evidence type="ECO:0000256" key="2">
    <source>
        <dbReference type="ARBA" id="ARBA00004644"/>
    </source>
</evidence>
<evidence type="ECO:0000256" key="8">
    <source>
        <dbReference type="ARBA" id="ARBA00022673"/>
    </source>
</evidence>
<dbReference type="SMART" id="SM01077">
    <property type="entry name" value="Cg6151-P"/>
    <property type="match status" value="1"/>
</dbReference>
<evidence type="ECO:0000313" key="20">
    <source>
        <dbReference type="EMBL" id="CAG6718401.1"/>
    </source>
</evidence>
<dbReference type="PANTHER" id="PTHR13314">
    <property type="entry name" value="CALCIUM CHANNEL FLOWER HOMOLOG"/>
    <property type="match status" value="1"/>
</dbReference>
<evidence type="ECO:0000256" key="5">
    <source>
        <dbReference type="ARBA" id="ARBA00022448"/>
    </source>
</evidence>
<keyword evidence="9 19" id="KW-0812">Transmembrane</keyword>
<keyword evidence="16" id="KW-0968">Cytoplasmic vesicle</keyword>
<feature type="transmembrane region" description="Helical" evidence="19">
    <location>
        <begin position="38"/>
        <end position="59"/>
    </location>
</feature>
<comment type="subunit">
    <text evidence="18">Homomultimer. Associates with the dally/ magu complex.</text>
</comment>
<evidence type="ECO:0000256" key="16">
    <source>
        <dbReference type="ARBA" id="ARBA00023329"/>
    </source>
</evidence>
<keyword evidence="7" id="KW-0254">Endocytosis</keyword>
<dbReference type="GO" id="GO:0006897">
    <property type="term" value="P:endocytosis"/>
    <property type="evidence" value="ECO:0007669"/>
    <property type="project" value="UniProtKB-KW"/>
</dbReference>